<keyword evidence="3 5" id="KW-1133">Transmembrane helix</keyword>
<reference evidence="6" key="1">
    <citation type="submission" date="2020-10" db="EMBL/GenBank/DDBJ databases">
        <authorList>
            <person name="Gilroy R."/>
        </authorList>
    </citation>
    <scope>NUCLEOTIDE SEQUENCE</scope>
    <source>
        <strain evidence="6">ChiSxjej2B14-6234</strain>
    </source>
</reference>
<dbReference type="AlphaFoldDB" id="A0A9D0Z7N2"/>
<evidence type="ECO:0000256" key="1">
    <source>
        <dbReference type="ARBA" id="ARBA00004141"/>
    </source>
</evidence>
<dbReference type="Proteomes" id="UP000886887">
    <property type="component" value="Unassembled WGS sequence"/>
</dbReference>
<proteinExistence type="predicted"/>
<dbReference type="GO" id="GO:0009403">
    <property type="term" value="P:toxin biosynthetic process"/>
    <property type="evidence" value="ECO:0007669"/>
    <property type="project" value="InterPro"/>
</dbReference>
<evidence type="ECO:0000313" key="6">
    <source>
        <dbReference type="EMBL" id="HIQ70706.1"/>
    </source>
</evidence>
<protein>
    <submittedName>
        <fullName evidence="6">CvpA family protein</fullName>
    </submittedName>
</protein>
<dbReference type="GO" id="GO:0016020">
    <property type="term" value="C:membrane"/>
    <property type="evidence" value="ECO:0007669"/>
    <property type="project" value="UniProtKB-SubCell"/>
</dbReference>
<evidence type="ECO:0000256" key="2">
    <source>
        <dbReference type="ARBA" id="ARBA00022692"/>
    </source>
</evidence>
<dbReference type="PANTHER" id="PTHR37306">
    <property type="entry name" value="COLICIN V PRODUCTION PROTEIN"/>
    <property type="match status" value="1"/>
</dbReference>
<feature type="transmembrane region" description="Helical" evidence="5">
    <location>
        <begin position="37"/>
        <end position="54"/>
    </location>
</feature>
<keyword evidence="4 5" id="KW-0472">Membrane</keyword>
<comment type="subcellular location">
    <subcellularLocation>
        <location evidence="1">Membrane</location>
        <topology evidence="1">Multi-pass membrane protein</topology>
    </subcellularLocation>
</comment>
<dbReference type="InterPro" id="IPR003825">
    <property type="entry name" value="Colicin-V_CvpA"/>
</dbReference>
<feature type="transmembrane region" description="Helical" evidence="5">
    <location>
        <begin position="183"/>
        <end position="209"/>
    </location>
</feature>
<comment type="caution">
    <text evidence="6">The sequence shown here is derived from an EMBL/GenBank/DDBJ whole genome shotgun (WGS) entry which is preliminary data.</text>
</comment>
<feature type="transmembrane region" description="Helical" evidence="5">
    <location>
        <begin position="141"/>
        <end position="162"/>
    </location>
</feature>
<sequence>MNIIDYLATLNIVDYVILAIIGVSVIMGMYRGFVSGVLNLISLLGALLIAYLTYPQLAEVLQGNESLIRTLMYYTDAGSRITDVELAMTPVSNLSSDTLTSILQSANLPEVFQQFVRSNVSSQVFAGAGSSNISEYLNQTIIAVSLNIICFLLCFLLAYIVLTMLGNLICYVFRLPVLRHLDALMGGVFGGVRGVFLVFVIFALVPIILTVSPIEQVGDLIEQSKLAGYFYKTNLIAAIMRGYV</sequence>
<name>A0A9D0Z7N2_9FIRM</name>
<feature type="transmembrane region" description="Helical" evidence="5">
    <location>
        <begin position="12"/>
        <end position="30"/>
    </location>
</feature>
<dbReference type="PANTHER" id="PTHR37306:SF1">
    <property type="entry name" value="COLICIN V PRODUCTION PROTEIN"/>
    <property type="match status" value="1"/>
</dbReference>
<dbReference type="Pfam" id="PF02674">
    <property type="entry name" value="Colicin_V"/>
    <property type="match status" value="2"/>
</dbReference>
<evidence type="ECO:0000256" key="4">
    <source>
        <dbReference type="ARBA" id="ARBA00023136"/>
    </source>
</evidence>
<evidence type="ECO:0000256" key="5">
    <source>
        <dbReference type="SAM" id="Phobius"/>
    </source>
</evidence>
<accession>A0A9D0Z7N2</accession>
<dbReference type="EMBL" id="DVFJ01000002">
    <property type="protein sequence ID" value="HIQ70706.1"/>
    <property type="molecule type" value="Genomic_DNA"/>
</dbReference>
<evidence type="ECO:0000256" key="3">
    <source>
        <dbReference type="ARBA" id="ARBA00022989"/>
    </source>
</evidence>
<organism evidence="6 7">
    <name type="scientific">Candidatus Onthenecus intestinigallinarum</name>
    <dbReference type="NCBI Taxonomy" id="2840875"/>
    <lineage>
        <taxon>Bacteria</taxon>
        <taxon>Bacillati</taxon>
        <taxon>Bacillota</taxon>
        <taxon>Clostridia</taxon>
        <taxon>Eubacteriales</taxon>
        <taxon>Candidatus Onthenecus</taxon>
    </lineage>
</organism>
<evidence type="ECO:0000313" key="7">
    <source>
        <dbReference type="Proteomes" id="UP000886887"/>
    </source>
</evidence>
<gene>
    <name evidence="6" type="ORF">IAB73_00595</name>
</gene>
<keyword evidence="2 5" id="KW-0812">Transmembrane</keyword>
<reference evidence="6" key="2">
    <citation type="journal article" date="2021" name="PeerJ">
        <title>Extensive microbial diversity within the chicken gut microbiome revealed by metagenomics and culture.</title>
        <authorList>
            <person name="Gilroy R."/>
            <person name="Ravi A."/>
            <person name="Getino M."/>
            <person name="Pursley I."/>
            <person name="Horton D.L."/>
            <person name="Alikhan N.F."/>
            <person name="Baker D."/>
            <person name="Gharbi K."/>
            <person name="Hall N."/>
            <person name="Watson M."/>
            <person name="Adriaenssens E.M."/>
            <person name="Foster-Nyarko E."/>
            <person name="Jarju S."/>
            <person name="Secka A."/>
            <person name="Antonio M."/>
            <person name="Oren A."/>
            <person name="Chaudhuri R.R."/>
            <person name="La Ragione R."/>
            <person name="Hildebrand F."/>
            <person name="Pallen M.J."/>
        </authorList>
    </citation>
    <scope>NUCLEOTIDE SEQUENCE</scope>
    <source>
        <strain evidence="6">ChiSxjej2B14-6234</strain>
    </source>
</reference>